<sequence length="229" mass="25771">MEEMEDDTRSWVRLGPIGGSSCGLMQRHADLAPYEGNVRSPFGTPWTCSWFPYHPVAAIWGQIGNHGLSGASVLRSRRRVLTRTLLLLVSRSWNRVHCSTVVRVVWAFDRTPTIPCSGILAHRWFVKVSKGSRTRLHPFNATPCCIRKRDSLFTLHFLQSYRIHPSFYFLMTEGITIPLTVPLATRAPESCSRLLLGVMALEGSVPVHREGVRTNRPPDCSGRNAVSEF</sequence>
<organism evidence="2 3">
    <name type="scientific">Canavalia gladiata</name>
    <name type="common">Sword bean</name>
    <name type="synonym">Dolichos gladiatus</name>
    <dbReference type="NCBI Taxonomy" id="3824"/>
    <lineage>
        <taxon>Eukaryota</taxon>
        <taxon>Viridiplantae</taxon>
        <taxon>Streptophyta</taxon>
        <taxon>Embryophyta</taxon>
        <taxon>Tracheophyta</taxon>
        <taxon>Spermatophyta</taxon>
        <taxon>Magnoliopsida</taxon>
        <taxon>eudicotyledons</taxon>
        <taxon>Gunneridae</taxon>
        <taxon>Pentapetalae</taxon>
        <taxon>rosids</taxon>
        <taxon>fabids</taxon>
        <taxon>Fabales</taxon>
        <taxon>Fabaceae</taxon>
        <taxon>Papilionoideae</taxon>
        <taxon>50 kb inversion clade</taxon>
        <taxon>NPAAA clade</taxon>
        <taxon>indigoferoid/millettioid clade</taxon>
        <taxon>Phaseoleae</taxon>
        <taxon>Canavalia</taxon>
    </lineage>
</organism>
<feature type="region of interest" description="Disordered" evidence="1">
    <location>
        <begin position="210"/>
        <end position="229"/>
    </location>
</feature>
<accession>A0AAN9Q6D1</accession>
<keyword evidence="3" id="KW-1185">Reference proteome</keyword>
<reference evidence="2 3" key="1">
    <citation type="submission" date="2024-01" db="EMBL/GenBank/DDBJ databases">
        <title>The genomes of 5 underutilized Papilionoideae crops provide insights into root nodulation and disease resistanc.</title>
        <authorList>
            <person name="Jiang F."/>
        </authorList>
    </citation>
    <scope>NUCLEOTIDE SEQUENCE [LARGE SCALE GENOMIC DNA]</scope>
    <source>
        <strain evidence="2">LVBAO_FW01</strain>
        <tissue evidence="2">Leaves</tissue>
    </source>
</reference>
<comment type="caution">
    <text evidence="2">The sequence shown here is derived from an EMBL/GenBank/DDBJ whole genome shotgun (WGS) entry which is preliminary data.</text>
</comment>
<name>A0AAN9Q6D1_CANGL</name>
<gene>
    <name evidence="2" type="ORF">VNO77_27306</name>
</gene>
<dbReference type="Proteomes" id="UP001367508">
    <property type="component" value="Unassembled WGS sequence"/>
</dbReference>
<proteinExistence type="predicted"/>
<evidence type="ECO:0000313" key="2">
    <source>
        <dbReference type="EMBL" id="KAK7323811.1"/>
    </source>
</evidence>
<dbReference type="EMBL" id="JAYMYQ010000006">
    <property type="protein sequence ID" value="KAK7323811.1"/>
    <property type="molecule type" value="Genomic_DNA"/>
</dbReference>
<dbReference type="AlphaFoldDB" id="A0AAN9Q6D1"/>
<protein>
    <submittedName>
        <fullName evidence="2">Uncharacterized protein</fullName>
    </submittedName>
</protein>
<evidence type="ECO:0000256" key="1">
    <source>
        <dbReference type="SAM" id="MobiDB-lite"/>
    </source>
</evidence>
<evidence type="ECO:0000313" key="3">
    <source>
        <dbReference type="Proteomes" id="UP001367508"/>
    </source>
</evidence>